<dbReference type="RefSeq" id="WP_066157321.1">
    <property type="nucleotide sequence ID" value="NZ_CP020814.1"/>
</dbReference>
<dbReference type="GO" id="GO:0003677">
    <property type="term" value="F:DNA binding"/>
    <property type="evidence" value="ECO:0007669"/>
    <property type="project" value="UniProtKB-KW"/>
</dbReference>
<dbReference type="InterPro" id="IPR058245">
    <property type="entry name" value="NreC/VraR/RcsB-like_REC"/>
</dbReference>
<protein>
    <submittedName>
        <fullName evidence="9">Transcriptional regulatory protein ComA</fullName>
    </submittedName>
</protein>
<dbReference type="PANTHER" id="PTHR43214">
    <property type="entry name" value="TWO-COMPONENT RESPONSE REGULATOR"/>
    <property type="match status" value="1"/>
</dbReference>
<dbReference type="SUPFAM" id="SSF46894">
    <property type="entry name" value="C-terminal effector domain of the bipartite response regulators"/>
    <property type="match status" value="1"/>
</dbReference>
<proteinExistence type="predicted"/>
<dbReference type="KEGG" id="bkw:BkAM31D_22420"/>
<dbReference type="InterPro" id="IPR000792">
    <property type="entry name" value="Tscrpt_reg_LuxR_C"/>
</dbReference>
<dbReference type="AlphaFoldDB" id="A0A1X9MMJ3"/>
<dbReference type="InterPro" id="IPR011006">
    <property type="entry name" value="CheY-like_superfamily"/>
</dbReference>
<evidence type="ECO:0000259" key="7">
    <source>
        <dbReference type="PROSITE" id="PS50043"/>
    </source>
</evidence>
<evidence type="ECO:0000313" key="9">
    <source>
        <dbReference type="EMBL" id="ARK32392.1"/>
    </source>
</evidence>
<dbReference type="PROSITE" id="PS50043">
    <property type="entry name" value="HTH_LUXR_2"/>
    <property type="match status" value="1"/>
</dbReference>
<evidence type="ECO:0000313" key="10">
    <source>
        <dbReference type="Proteomes" id="UP000193006"/>
    </source>
</evidence>
<feature type="modified residue" description="4-aspartylphosphate" evidence="6">
    <location>
        <position position="53"/>
    </location>
</feature>
<evidence type="ECO:0000256" key="4">
    <source>
        <dbReference type="ARBA" id="ARBA00023125"/>
    </source>
</evidence>
<dbReference type="Proteomes" id="UP000193006">
    <property type="component" value="Chromosome"/>
</dbReference>
<dbReference type="STRING" id="199441.BkAM31D_22420"/>
<comment type="subcellular location">
    <subcellularLocation>
        <location evidence="1">Cytoplasm</location>
    </subcellularLocation>
</comment>
<dbReference type="SUPFAM" id="SSF52172">
    <property type="entry name" value="CheY-like"/>
    <property type="match status" value="1"/>
</dbReference>
<dbReference type="SMART" id="SM00421">
    <property type="entry name" value="HTH_LUXR"/>
    <property type="match status" value="1"/>
</dbReference>
<dbReference type="PROSITE" id="PS50110">
    <property type="entry name" value="RESPONSE_REGULATORY"/>
    <property type="match status" value="1"/>
</dbReference>
<dbReference type="Gene3D" id="3.40.50.2300">
    <property type="match status" value="1"/>
</dbReference>
<keyword evidence="3" id="KW-0805">Transcription regulation</keyword>
<feature type="domain" description="Response regulatory" evidence="8">
    <location>
        <begin position="3"/>
        <end position="118"/>
    </location>
</feature>
<dbReference type="Pfam" id="PF00196">
    <property type="entry name" value="GerE"/>
    <property type="match status" value="1"/>
</dbReference>
<keyword evidence="5" id="KW-0804">Transcription</keyword>
<dbReference type="GO" id="GO:0000160">
    <property type="term" value="P:phosphorelay signal transduction system"/>
    <property type="evidence" value="ECO:0007669"/>
    <property type="project" value="InterPro"/>
</dbReference>
<dbReference type="SMART" id="SM00448">
    <property type="entry name" value="REC"/>
    <property type="match status" value="1"/>
</dbReference>
<feature type="domain" description="HTH luxR-type" evidence="7">
    <location>
        <begin position="141"/>
        <end position="206"/>
    </location>
</feature>
<evidence type="ECO:0000256" key="2">
    <source>
        <dbReference type="ARBA" id="ARBA00022553"/>
    </source>
</evidence>
<gene>
    <name evidence="9" type="primary">comA</name>
    <name evidence="9" type="ORF">BkAM31D_22420</name>
</gene>
<evidence type="ECO:0000256" key="1">
    <source>
        <dbReference type="ARBA" id="ARBA00004496"/>
    </source>
</evidence>
<name>A0A1X9MMJ3_9BACI</name>
<reference evidence="9 10" key="1">
    <citation type="submission" date="2017-04" db="EMBL/GenBank/DDBJ databases">
        <title>Bacillus krulwichiae AM31D Genome sequencing and assembly.</title>
        <authorList>
            <person name="Krulwich T.A."/>
            <person name="Anastor L."/>
            <person name="Ehrlich R."/>
            <person name="Ehrlich G.D."/>
            <person name="Janto B."/>
        </authorList>
    </citation>
    <scope>NUCLEOTIDE SEQUENCE [LARGE SCALE GENOMIC DNA]</scope>
    <source>
        <strain evidence="9 10">AM31D</strain>
    </source>
</reference>
<dbReference type="Pfam" id="PF00072">
    <property type="entry name" value="Response_reg"/>
    <property type="match status" value="1"/>
</dbReference>
<dbReference type="PROSITE" id="PS00622">
    <property type="entry name" value="HTH_LUXR_1"/>
    <property type="match status" value="1"/>
</dbReference>
<dbReference type="InterPro" id="IPR001789">
    <property type="entry name" value="Sig_transdc_resp-reg_receiver"/>
</dbReference>
<dbReference type="PANTHER" id="PTHR43214:SF1">
    <property type="entry name" value="TRANSCRIPTIONAL REGULATORY PROTEIN COMA"/>
    <property type="match status" value="1"/>
</dbReference>
<dbReference type="InterPro" id="IPR039420">
    <property type="entry name" value="WalR-like"/>
</dbReference>
<dbReference type="EMBL" id="CP020814">
    <property type="protein sequence ID" value="ARK32392.1"/>
    <property type="molecule type" value="Genomic_DNA"/>
</dbReference>
<evidence type="ECO:0000256" key="6">
    <source>
        <dbReference type="PROSITE-ProRule" id="PRU00169"/>
    </source>
</evidence>
<dbReference type="CDD" id="cd06170">
    <property type="entry name" value="LuxR_C_like"/>
    <property type="match status" value="1"/>
</dbReference>
<dbReference type="PRINTS" id="PR00038">
    <property type="entry name" value="HTHLUXR"/>
</dbReference>
<accession>A0A1X9MMJ3</accession>
<dbReference type="GO" id="GO:0005737">
    <property type="term" value="C:cytoplasm"/>
    <property type="evidence" value="ECO:0007669"/>
    <property type="project" value="UniProtKB-SubCell"/>
</dbReference>
<keyword evidence="10" id="KW-1185">Reference proteome</keyword>
<keyword evidence="2 6" id="KW-0597">Phosphoprotein</keyword>
<keyword evidence="4" id="KW-0238">DNA-binding</keyword>
<evidence type="ECO:0000256" key="3">
    <source>
        <dbReference type="ARBA" id="ARBA00023015"/>
    </source>
</evidence>
<dbReference type="InterPro" id="IPR016032">
    <property type="entry name" value="Sig_transdc_resp-reg_C-effctor"/>
</dbReference>
<dbReference type="GO" id="GO:0006355">
    <property type="term" value="P:regulation of DNA-templated transcription"/>
    <property type="evidence" value="ECO:0007669"/>
    <property type="project" value="InterPro"/>
</dbReference>
<dbReference type="CDD" id="cd17535">
    <property type="entry name" value="REC_NarL-like"/>
    <property type="match status" value="1"/>
</dbReference>
<evidence type="ECO:0000256" key="5">
    <source>
        <dbReference type="ARBA" id="ARBA00023163"/>
    </source>
</evidence>
<sequence length="214" mass="23996">MKKLLIVDDHEAVGVGTKAIIEQLENIDISLASTESEIEAVLRSSTFDLVLMDMHLPGKNGLEWMKEIKAKHPETRVIMYTGLDVESHFNLCVDMGADGVISKNSSSEQIRLAVQSAFQGYILMPLELMKKIRVYRNGANEAAETTALTDREQQILIEVVKGTTNLEIAELLFLSQRSVERDLSSIYRKLRVASRVEAVEKALKEKLVPEIIIK</sequence>
<organism evidence="9 10">
    <name type="scientific">Halalkalibacter krulwichiae</name>
    <dbReference type="NCBI Taxonomy" id="199441"/>
    <lineage>
        <taxon>Bacteria</taxon>
        <taxon>Bacillati</taxon>
        <taxon>Bacillota</taxon>
        <taxon>Bacilli</taxon>
        <taxon>Bacillales</taxon>
        <taxon>Bacillaceae</taxon>
        <taxon>Halalkalibacter</taxon>
    </lineage>
</organism>
<evidence type="ECO:0000259" key="8">
    <source>
        <dbReference type="PROSITE" id="PS50110"/>
    </source>
</evidence>